<name>A0ABT9PUU5_9HYPH</name>
<gene>
    <name evidence="1" type="ORF">J2T09_003007</name>
</gene>
<organism evidence="1 2">
    <name type="scientific">Neorhizobium huautlense</name>
    <dbReference type="NCBI Taxonomy" id="67774"/>
    <lineage>
        <taxon>Bacteria</taxon>
        <taxon>Pseudomonadati</taxon>
        <taxon>Pseudomonadota</taxon>
        <taxon>Alphaproteobacteria</taxon>
        <taxon>Hyphomicrobiales</taxon>
        <taxon>Rhizobiaceae</taxon>
        <taxon>Rhizobium/Agrobacterium group</taxon>
        <taxon>Neorhizobium</taxon>
    </lineage>
</organism>
<evidence type="ECO:0000313" key="1">
    <source>
        <dbReference type="EMBL" id="MDP9838240.1"/>
    </source>
</evidence>
<dbReference type="RefSeq" id="WP_306835938.1">
    <property type="nucleotide sequence ID" value="NZ_JAUSRF010000009.1"/>
</dbReference>
<keyword evidence="2" id="KW-1185">Reference proteome</keyword>
<dbReference type="Proteomes" id="UP001241472">
    <property type="component" value="Unassembled WGS sequence"/>
</dbReference>
<proteinExistence type="predicted"/>
<comment type="caution">
    <text evidence="1">The sequence shown here is derived from an EMBL/GenBank/DDBJ whole genome shotgun (WGS) entry which is preliminary data.</text>
</comment>
<sequence length="76" mass="8343">MTRIVVSAHFSYAIESEDLASWMDAGGQTTEEDSVPAEFQRANRAGPDYDPAYFEKLDALVQEGFGDLGELKPIST</sequence>
<reference evidence="1 2" key="1">
    <citation type="submission" date="2023-07" db="EMBL/GenBank/DDBJ databases">
        <title>Sorghum-associated microbial communities from plants grown in Nebraska, USA.</title>
        <authorList>
            <person name="Schachtman D."/>
        </authorList>
    </citation>
    <scope>NUCLEOTIDE SEQUENCE [LARGE SCALE GENOMIC DNA]</scope>
    <source>
        <strain evidence="1 2">DS1307</strain>
    </source>
</reference>
<dbReference type="EMBL" id="JAUSRF010000009">
    <property type="protein sequence ID" value="MDP9838240.1"/>
    <property type="molecule type" value="Genomic_DNA"/>
</dbReference>
<protein>
    <submittedName>
        <fullName evidence="1">Uncharacterized protein</fullName>
    </submittedName>
</protein>
<accession>A0ABT9PUU5</accession>
<evidence type="ECO:0000313" key="2">
    <source>
        <dbReference type="Proteomes" id="UP001241472"/>
    </source>
</evidence>